<dbReference type="SUPFAM" id="SSF52540">
    <property type="entry name" value="P-loop containing nucleoside triphosphate hydrolases"/>
    <property type="match status" value="1"/>
</dbReference>
<feature type="region of interest" description="Disordered" evidence="1">
    <location>
        <begin position="402"/>
        <end position="435"/>
    </location>
</feature>
<dbReference type="EMBL" id="CP118381">
    <property type="protein sequence ID" value="WFD45023.1"/>
    <property type="molecule type" value="Genomic_DNA"/>
</dbReference>
<organism evidence="5 6">
    <name type="scientific">Malassezia psittaci</name>
    <dbReference type="NCBI Taxonomy" id="1821823"/>
    <lineage>
        <taxon>Eukaryota</taxon>
        <taxon>Fungi</taxon>
        <taxon>Dikarya</taxon>
        <taxon>Basidiomycota</taxon>
        <taxon>Ustilaginomycotina</taxon>
        <taxon>Malasseziomycetes</taxon>
        <taxon>Malasseziales</taxon>
        <taxon>Malasseziaceae</taxon>
        <taxon>Malassezia</taxon>
    </lineage>
</organism>
<dbReference type="InterPro" id="IPR019039">
    <property type="entry name" value="T4-Rnl1-like_N"/>
</dbReference>
<dbReference type="PANTHER" id="PTHR32004">
    <property type="entry name" value="TRNA LIGASE"/>
    <property type="match status" value="1"/>
</dbReference>
<evidence type="ECO:0000259" key="2">
    <source>
        <dbReference type="Pfam" id="PF08302"/>
    </source>
</evidence>
<dbReference type="EC" id="6.5.1.3" evidence="5"/>
<feature type="domain" description="tRNA ligase kinase" evidence="3">
    <location>
        <begin position="516"/>
        <end position="691"/>
    </location>
</feature>
<evidence type="ECO:0000313" key="5">
    <source>
        <dbReference type="EMBL" id="WFD45023.1"/>
    </source>
</evidence>
<dbReference type="InterPro" id="IPR015966">
    <property type="entry name" value="tRNA_lig_kin_fungi"/>
</dbReference>
<dbReference type="InterPro" id="IPR027417">
    <property type="entry name" value="P-loop_NTPase"/>
</dbReference>
<evidence type="ECO:0000256" key="1">
    <source>
        <dbReference type="SAM" id="MobiDB-lite"/>
    </source>
</evidence>
<evidence type="ECO:0000259" key="4">
    <source>
        <dbReference type="Pfam" id="PF09511"/>
    </source>
</evidence>
<evidence type="ECO:0000259" key="3">
    <source>
        <dbReference type="Pfam" id="PF08303"/>
    </source>
</evidence>
<name>A0AAF0FIC1_9BASI</name>
<protein>
    <submittedName>
        <fullName evidence="5">RNA ligase (ATP)</fullName>
        <ecNumber evidence="5">6.5.1.3</ecNumber>
    </submittedName>
</protein>
<evidence type="ECO:0000313" key="6">
    <source>
        <dbReference type="Proteomes" id="UP001214628"/>
    </source>
</evidence>
<sequence>MALADRGPLCVADREDVAIDEFVRHLHMAADTTGSKSLMRATSYAVQAKDGQHTLMSWRTQEYAYRQFSQERDQLPTLSRGLFTESFNTATGEHERIVVRGYDKFFNVSELPWTQPEAIKAFSQGPYTVSYKENGCIIFISALTPDELVVTSKHAVASGEDQDEEQRTSHSAMGRLWLQRHLQHKDKSEAELARDLWTRNETAVFELCDDQFEEHVLAYTPERSGLHLHGLNKNQPDFSTQPMDQVSRFADQYGFLPVRFHMFDTLNEVDAFAQEVGRTGSLNGEPIEGFVVRTRMPDSLHQDKLCPPYAPSQTWFYKVKFDEPYLMYRDWRELTRSMIKEHSAWIAANPLAASLDHLSVQDEADAPETDSHELQAEVNQAQKQFQDGNLSKNELKRVLARLKRKQQQKKQAKGKADRAAGLSHPEPPTPRSTRKETRLYIQWAFDRLYGNKEKGIEPMPDWFAEFSQGHGIIALREHFLDYLATAQGQDALNKIGTSAHTGQDLRDDDRPFQKTLLVPIAVPGCGKTALAVALADLFACTHCQSDDVTAKRTGPTFLSNVQKAFESSDLVIADRNNHLLKHRDEIVNMVRRVSGPQKNGSKGPRVRLVALAWKLNGIPHSAIQHLCAMRIVDRGDRHQCLRVENRDAPFQYDGILSRFLKELQPFQGFASGEGSTGASDDQFHNVIDLDLEDPLDVALHRILDQLCPLLNLPRPADSRIEDALNKAKSYIPKTKKPLPDLVQSNPYQVHPTSYIGIFVHVDILQFVLKQLASMPTELRQAPESFIEDMRSAGRLTSRQHVTLVHRSDEDTEAERLWDELYPIATRNVSERPMFRVTIKALVWNVSVMALEVDDIQSETLHSISRDTLLRRGRTPHITVGTRHTSTQAYEAHKLFTQDAQAHYLAMSQDSIVGALGFHSNPK</sequence>
<dbReference type="PANTHER" id="PTHR32004:SF1">
    <property type="entry name" value="TRNA LIGASE"/>
    <property type="match status" value="1"/>
</dbReference>
<dbReference type="GO" id="GO:0003972">
    <property type="term" value="F:RNA ligase (ATP) activity"/>
    <property type="evidence" value="ECO:0007669"/>
    <property type="project" value="UniProtKB-EC"/>
</dbReference>
<gene>
    <name evidence="5" type="primary">trl1</name>
    <name evidence="5" type="ORF">MPSI1_003699</name>
</gene>
<dbReference type="GO" id="GO:0005524">
    <property type="term" value="F:ATP binding"/>
    <property type="evidence" value="ECO:0007669"/>
    <property type="project" value="InterPro"/>
</dbReference>
<dbReference type="Proteomes" id="UP001214628">
    <property type="component" value="Chromosome 7"/>
</dbReference>
<dbReference type="Pfam" id="PF09511">
    <property type="entry name" value="RNA_lig_T4_1"/>
    <property type="match status" value="1"/>
</dbReference>
<dbReference type="InterPro" id="IPR015965">
    <property type="entry name" value="tRNA_lig_PDEase"/>
</dbReference>
<dbReference type="GO" id="GO:0005634">
    <property type="term" value="C:nucleus"/>
    <property type="evidence" value="ECO:0007669"/>
    <property type="project" value="TreeGrafter"/>
</dbReference>
<feature type="domain" description="tRNA ligase phosphodiesterase" evidence="2">
    <location>
        <begin position="708"/>
        <end position="899"/>
    </location>
</feature>
<feature type="compositionally biased region" description="Basic residues" evidence="1">
    <location>
        <begin position="402"/>
        <end position="413"/>
    </location>
</feature>
<dbReference type="AlphaFoldDB" id="A0AAF0FIC1"/>
<dbReference type="Pfam" id="PF08303">
    <property type="entry name" value="tRNA_lig_kinase"/>
    <property type="match status" value="1"/>
</dbReference>
<keyword evidence="6" id="KW-1185">Reference proteome</keyword>
<accession>A0AAF0FIC1</accession>
<feature type="domain" description="T4 RNA ligase 1-like N-terminal" evidence="4">
    <location>
        <begin position="79"/>
        <end position="326"/>
    </location>
</feature>
<dbReference type="Pfam" id="PF08302">
    <property type="entry name" value="tRNA_lig_CPD"/>
    <property type="match status" value="1"/>
</dbReference>
<keyword evidence="5" id="KW-0436">Ligase</keyword>
<reference evidence="5" key="1">
    <citation type="submission" date="2023-02" db="EMBL/GenBank/DDBJ databases">
        <title>Mating type loci evolution in Malassezia.</title>
        <authorList>
            <person name="Coelho M.A."/>
        </authorList>
    </citation>
    <scope>NUCLEOTIDE SEQUENCE</scope>
    <source>
        <strain evidence="5">CBS 14136</strain>
    </source>
</reference>
<dbReference type="Gene3D" id="3.40.50.300">
    <property type="entry name" value="P-loop containing nucleotide triphosphate hydrolases"/>
    <property type="match status" value="1"/>
</dbReference>
<proteinExistence type="predicted"/>
<dbReference type="GO" id="GO:0006388">
    <property type="term" value="P:tRNA splicing, via endonucleolytic cleavage and ligation"/>
    <property type="evidence" value="ECO:0007669"/>
    <property type="project" value="InterPro"/>
</dbReference>